<keyword evidence="2" id="KW-1133">Transmembrane helix</keyword>
<feature type="transmembrane region" description="Helical" evidence="2">
    <location>
        <begin position="109"/>
        <end position="130"/>
    </location>
</feature>
<evidence type="ECO:0000256" key="1">
    <source>
        <dbReference type="SAM" id="MobiDB-lite"/>
    </source>
</evidence>
<accession>A0ABV8U0J8</accession>
<dbReference type="InterPro" id="IPR045713">
    <property type="entry name" value="DUF6069"/>
</dbReference>
<feature type="transmembrane region" description="Helical" evidence="2">
    <location>
        <begin position="80"/>
        <end position="102"/>
    </location>
</feature>
<evidence type="ECO:0000313" key="3">
    <source>
        <dbReference type="EMBL" id="MFC4336352.1"/>
    </source>
</evidence>
<feature type="transmembrane region" description="Helical" evidence="2">
    <location>
        <begin position="34"/>
        <end position="60"/>
    </location>
</feature>
<dbReference type="Pfam" id="PF19545">
    <property type="entry name" value="DUF6069"/>
    <property type="match status" value="1"/>
</dbReference>
<evidence type="ECO:0000313" key="4">
    <source>
        <dbReference type="Proteomes" id="UP001595823"/>
    </source>
</evidence>
<keyword evidence="2" id="KW-0472">Membrane</keyword>
<comment type="caution">
    <text evidence="3">The sequence shown here is derived from an EMBL/GenBank/DDBJ whole genome shotgun (WGS) entry which is preliminary data.</text>
</comment>
<organism evidence="3 4">
    <name type="scientific">Salininema proteolyticum</name>
    <dbReference type="NCBI Taxonomy" id="1607685"/>
    <lineage>
        <taxon>Bacteria</taxon>
        <taxon>Bacillati</taxon>
        <taxon>Actinomycetota</taxon>
        <taxon>Actinomycetes</taxon>
        <taxon>Glycomycetales</taxon>
        <taxon>Glycomycetaceae</taxon>
        <taxon>Salininema</taxon>
    </lineage>
</organism>
<sequence length="168" mass="17176">MTDPTRRFQQPEDHYEVGRYSGDGGSKSVNAGRLWAGGAAAAVVAALVALVGILLIRGVLSVDILAPAEAGAYGTATTTTYVVVSAAAALAATALLHLLLISVPDPRSFFNWIVVLATLAAAIVPWTVYAGYPPKIATSLLNLVIGLSILSILNSVGSSAARAFQGNG</sequence>
<evidence type="ECO:0000256" key="2">
    <source>
        <dbReference type="SAM" id="Phobius"/>
    </source>
</evidence>
<feature type="compositionally biased region" description="Basic and acidic residues" evidence="1">
    <location>
        <begin position="1"/>
        <end position="17"/>
    </location>
</feature>
<dbReference type="Proteomes" id="UP001595823">
    <property type="component" value="Unassembled WGS sequence"/>
</dbReference>
<dbReference type="RefSeq" id="WP_380622194.1">
    <property type="nucleotide sequence ID" value="NZ_JBHSDK010000018.1"/>
</dbReference>
<keyword evidence="4" id="KW-1185">Reference proteome</keyword>
<gene>
    <name evidence="3" type="ORF">ACFPET_14200</name>
</gene>
<name>A0ABV8U0J8_9ACTN</name>
<reference evidence="4" key="1">
    <citation type="journal article" date="2019" name="Int. J. Syst. Evol. Microbiol.">
        <title>The Global Catalogue of Microorganisms (GCM) 10K type strain sequencing project: providing services to taxonomists for standard genome sequencing and annotation.</title>
        <authorList>
            <consortium name="The Broad Institute Genomics Platform"/>
            <consortium name="The Broad Institute Genome Sequencing Center for Infectious Disease"/>
            <person name="Wu L."/>
            <person name="Ma J."/>
        </authorList>
    </citation>
    <scope>NUCLEOTIDE SEQUENCE [LARGE SCALE GENOMIC DNA]</scope>
    <source>
        <strain evidence="4">IBRC-M 10908</strain>
    </source>
</reference>
<dbReference type="EMBL" id="JBHSDK010000018">
    <property type="protein sequence ID" value="MFC4336352.1"/>
    <property type="molecule type" value="Genomic_DNA"/>
</dbReference>
<keyword evidence="2" id="KW-0812">Transmembrane</keyword>
<proteinExistence type="predicted"/>
<feature type="region of interest" description="Disordered" evidence="1">
    <location>
        <begin position="1"/>
        <end position="21"/>
    </location>
</feature>
<feature type="transmembrane region" description="Helical" evidence="2">
    <location>
        <begin position="136"/>
        <end position="156"/>
    </location>
</feature>
<protein>
    <submittedName>
        <fullName evidence="3">DUF6069 family protein</fullName>
    </submittedName>
</protein>